<keyword evidence="1" id="KW-1133">Transmembrane helix</keyword>
<feature type="transmembrane region" description="Helical" evidence="1">
    <location>
        <begin position="102"/>
        <end position="124"/>
    </location>
</feature>
<protein>
    <submittedName>
        <fullName evidence="2">Uncharacterized protein</fullName>
    </submittedName>
</protein>
<sequence length="158" mass="17785">MSFDKFEIGEIFKDSDEDCRPAGVGNILPVEQQLRGKGYLDLLYLEDELLLEREISYDMRGRAWNYGSVVIAIASLLLFLLINAPIGAYLHDHIPAEAGIVYIPVLIITFLISSAISVMLWKHIGVIPRVLLRGCLYYWPVTMAAIMDIALLMAQNSR</sequence>
<feature type="transmembrane region" description="Helical" evidence="1">
    <location>
        <begin position="63"/>
        <end position="82"/>
    </location>
</feature>
<evidence type="ECO:0000256" key="1">
    <source>
        <dbReference type="SAM" id="Phobius"/>
    </source>
</evidence>
<evidence type="ECO:0000313" key="3">
    <source>
        <dbReference type="Proteomes" id="UP000595362"/>
    </source>
</evidence>
<gene>
    <name evidence="2" type="ORF">HYS17_07600</name>
</gene>
<keyword evidence="1" id="KW-0812">Transmembrane</keyword>
<feature type="transmembrane region" description="Helical" evidence="1">
    <location>
        <begin position="136"/>
        <end position="154"/>
    </location>
</feature>
<proteinExistence type="predicted"/>
<organism evidence="2 3">
    <name type="scientific">Micavibrio aeruginosavorus</name>
    <dbReference type="NCBI Taxonomy" id="349221"/>
    <lineage>
        <taxon>Bacteria</taxon>
        <taxon>Pseudomonadati</taxon>
        <taxon>Bdellovibrionota</taxon>
        <taxon>Bdellovibrionia</taxon>
        <taxon>Bdellovibrionales</taxon>
        <taxon>Pseudobdellovibrionaceae</taxon>
        <taxon>Micavibrio</taxon>
    </lineage>
</organism>
<accession>A0A7T5R0S2</accession>
<dbReference type="AlphaFoldDB" id="A0A7T5R0S2"/>
<reference evidence="2 3" key="1">
    <citation type="submission" date="2020-07" db="EMBL/GenBank/DDBJ databases">
        <title>Huge and variable diversity of episymbiotic CPR bacteria and DPANN archaea in groundwater ecosystems.</title>
        <authorList>
            <person name="He C.Y."/>
            <person name="Keren R."/>
            <person name="Whittaker M."/>
            <person name="Farag I.F."/>
            <person name="Doudna J."/>
            <person name="Cate J.H.D."/>
            <person name="Banfield J.F."/>
        </authorList>
    </citation>
    <scope>NUCLEOTIDE SEQUENCE [LARGE SCALE GENOMIC DNA]</scope>
    <source>
        <strain evidence="2">NC_groundwater_70_Ag_B-0.1um_54_66</strain>
    </source>
</reference>
<dbReference type="EMBL" id="CP066681">
    <property type="protein sequence ID" value="QQG35405.1"/>
    <property type="molecule type" value="Genomic_DNA"/>
</dbReference>
<name>A0A7T5R0S2_9BACT</name>
<keyword evidence="1" id="KW-0472">Membrane</keyword>
<dbReference type="Proteomes" id="UP000595362">
    <property type="component" value="Chromosome"/>
</dbReference>
<evidence type="ECO:0000313" key="2">
    <source>
        <dbReference type="EMBL" id="QQG35405.1"/>
    </source>
</evidence>